<dbReference type="AlphaFoldDB" id="A0A4Q7Y979"/>
<protein>
    <submittedName>
        <fullName evidence="1">Uncharacterized protein</fullName>
    </submittedName>
</protein>
<reference evidence="1 2" key="1">
    <citation type="submission" date="2019-02" db="EMBL/GenBank/DDBJ databases">
        <title>Sequencing the genomes of 1000 actinobacteria strains.</title>
        <authorList>
            <person name="Klenk H.-P."/>
        </authorList>
    </citation>
    <scope>NUCLEOTIDE SEQUENCE [LARGE SCALE GENOMIC DNA]</scope>
    <source>
        <strain evidence="1 2">DSM 44509</strain>
    </source>
</reference>
<gene>
    <name evidence="1" type="ORF">BKA19_3059</name>
</gene>
<organism evidence="1 2">
    <name type="scientific">Blastococcus saxobsidens</name>
    <dbReference type="NCBI Taxonomy" id="138336"/>
    <lineage>
        <taxon>Bacteria</taxon>
        <taxon>Bacillati</taxon>
        <taxon>Actinomycetota</taxon>
        <taxon>Actinomycetes</taxon>
        <taxon>Geodermatophilales</taxon>
        <taxon>Geodermatophilaceae</taxon>
        <taxon>Blastococcus</taxon>
    </lineage>
</organism>
<dbReference type="EMBL" id="SHKV01000001">
    <property type="protein sequence ID" value="RZU33338.1"/>
    <property type="molecule type" value="Genomic_DNA"/>
</dbReference>
<comment type="caution">
    <text evidence="1">The sequence shown here is derived from an EMBL/GenBank/DDBJ whole genome shotgun (WGS) entry which is preliminary data.</text>
</comment>
<sequence>MVSAWVLVTLSALAALGSGYGAVRLSRRPEGARR</sequence>
<evidence type="ECO:0000313" key="2">
    <source>
        <dbReference type="Proteomes" id="UP000292507"/>
    </source>
</evidence>
<name>A0A4Q7Y979_9ACTN</name>
<accession>A0A4Q7Y979</accession>
<dbReference type="Proteomes" id="UP000292507">
    <property type="component" value="Unassembled WGS sequence"/>
</dbReference>
<evidence type="ECO:0000313" key="1">
    <source>
        <dbReference type="EMBL" id="RZU33338.1"/>
    </source>
</evidence>
<proteinExistence type="predicted"/>
<keyword evidence="2" id="KW-1185">Reference proteome</keyword>